<dbReference type="PROSITE" id="PS52014">
    <property type="entry name" value="SAMD1_WH"/>
    <property type="match status" value="1"/>
</dbReference>
<dbReference type="STRING" id="99883.ENSTNIP00000006152"/>
<dbReference type="InterPro" id="IPR016181">
    <property type="entry name" value="Acyl_CoA_acyltransferase"/>
</dbReference>
<dbReference type="Proteomes" id="UP000007303">
    <property type="component" value="Unassembled WGS sequence"/>
</dbReference>
<dbReference type="GO" id="GO:0010484">
    <property type="term" value="F:histone H3 acetyltransferase activity"/>
    <property type="evidence" value="ECO:0007669"/>
    <property type="project" value="TreeGrafter"/>
</dbReference>
<dbReference type="HOGENOM" id="CLU_001232_0_1_1"/>
<dbReference type="GO" id="GO:0003712">
    <property type="term" value="F:transcription coregulator activity"/>
    <property type="evidence" value="ECO:0007669"/>
    <property type="project" value="TreeGrafter"/>
</dbReference>
<evidence type="ECO:0000256" key="23">
    <source>
        <dbReference type="SAM" id="MobiDB-lite"/>
    </source>
</evidence>
<keyword evidence="10 22" id="KW-0863">Zinc-finger</keyword>
<dbReference type="InterPro" id="IPR050603">
    <property type="entry name" value="MYST_HAT"/>
</dbReference>
<reference evidence="28" key="3">
    <citation type="submission" date="2025-09" db="UniProtKB">
        <authorList>
            <consortium name="Ensembl"/>
        </authorList>
    </citation>
    <scope>IDENTIFICATION</scope>
</reference>
<feature type="compositionally biased region" description="Basic and acidic residues" evidence="23">
    <location>
        <begin position="1192"/>
        <end position="1205"/>
    </location>
</feature>
<evidence type="ECO:0000313" key="29">
    <source>
        <dbReference type="Proteomes" id="UP000007303"/>
    </source>
</evidence>
<keyword evidence="4" id="KW-0678">Repressor</keyword>
<evidence type="ECO:0000256" key="5">
    <source>
        <dbReference type="ARBA" id="ARBA00022499"/>
    </source>
</evidence>
<evidence type="ECO:0000256" key="10">
    <source>
        <dbReference type="ARBA" id="ARBA00022771"/>
    </source>
</evidence>
<keyword evidence="19" id="KW-0012">Acyltransferase</keyword>
<dbReference type="SMART" id="SM00249">
    <property type="entry name" value="PHD"/>
    <property type="match status" value="2"/>
</dbReference>
<dbReference type="SMART" id="SM00526">
    <property type="entry name" value="H15"/>
    <property type="match status" value="1"/>
</dbReference>
<dbReference type="InterPro" id="IPR002717">
    <property type="entry name" value="HAT_MYST-type"/>
</dbReference>
<evidence type="ECO:0000256" key="16">
    <source>
        <dbReference type="ARBA" id="ARBA00023159"/>
    </source>
</evidence>
<dbReference type="InterPro" id="IPR013083">
    <property type="entry name" value="Znf_RING/FYVE/PHD"/>
</dbReference>
<feature type="domain" description="SAMD1-like winged helix (WH)" evidence="27">
    <location>
        <begin position="1"/>
        <end position="77"/>
    </location>
</feature>
<dbReference type="FunFam" id="1.10.10.10:FF:000132">
    <property type="entry name" value="Histone acetyltransferase"/>
    <property type="match status" value="1"/>
</dbReference>
<evidence type="ECO:0000256" key="20">
    <source>
        <dbReference type="ARBA" id="ARBA00048017"/>
    </source>
</evidence>
<dbReference type="PROSITE" id="PS51504">
    <property type="entry name" value="H15"/>
    <property type="match status" value="1"/>
</dbReference>
<keyword evidence="15" id="KW-0805">Transcription regulation</keyword>
<keyword evidence="13" id="KW-0156">Chromatin regulator</keyword>
<evidence type="ECO:0000256" key="17">
    <source>
        <dbReference type="ARBA" id="ARBA00023163"/>
    </source>
</evidence>
<dbReference type="InterPro" id="IPR048589">
    <property type="entry name" value="SAMD1-like_WH"/>
</dbReference>
<dbReference type="PANTHER" id="PTHR10615">
    <property type="entry name" value="HISTONE ACETYLTRANSFERASE"/>
    <property type="match status" value="1"/>
</dbReference>
<keyword evidence="18" id="KW-0539">Nucleus</keyword>
<evidence type="ECO:0000256" key="1">
    <source>
        <dbReference type="ARBA" id="ARBA00004123"/>
    </source>
</evidence>
<evidence type="ECO:0000256" key="15">
    <source>
        <dbReference type="ARBA" id="ARBA00023015"/>
    </source>
</evidence>
<dbReference type="CDD" id="cd15618">
    <property type="entry name" value="PHD1_MOZ_MORF"/>
    <property type="match status" value="1"/>
</dbReference>
<dbReference type="Pfam" id="PF21524">
    <property type="entry name" value="SAMD1_WH"/>
    <property type="match status" value="1"/>
</dbReference>
<reference evidence="28" key="2">
    <citation type="submission" date="2025-08" db="UniProtKB">
        <authorList>
            <consortium name="Ensembl"/>
        </authorList>
    </citation>
    <scope>IDENTIFICATION</scope>
</reference>
<dbReference type="Gene3D" id="1.10.10.10">
    <property type="entry name" value="Winged helix-like DNA-binding domain superfamily/Winged helix DNA-binding domain"/>
    <property type="match status" value="2"/>
</dbReference>
<dbReference type="GO" id="GO:0008270">
    <property type="term" value="F:zinc ion binding"/>
    <property type="evidence" value="ECO:0007669"/>
    <property type="project" value="UniProtKB-KW"/>
</dbReference>
<feature type="compositionally biased region" description="Basic and acidic residues" evidence="23">
    <location>
        <begin position="1277"/>
        <end position="1297"/>
    </location>
</feature>
<dbReference type="FunFam" id="3.40.630.30:FF:000001">
    <property type="entry name" value="Histone acetyltransferase"/>
    <property type="match status" value="1"/>
</dbReference>
<evidence type="ECO:0000256" key="12">
    <source>
        <dbReference type="ARBA" id="ARBA00022843"/>
    </source>
</evidence>
<dbReference type="CDD" id="cd15527">
    <property type="entry name" value="PHD2_KAT6A_6B"/>
    <property type="match status" value="1"/>
</dbReference>
<dbReference type="GO" id="GO:0006357">
    <property type="term" value="P:regulation of transcription by RNA polymerase II"/>
    <property type="evidence" value="ECO:0007669"/>
    <property type="project" value="TreeGrafter"/>
</dbReference>
<evidence type="ECO:0000313" key="28">
    <source>
        <dbReference type="Ensembl" id="ENSTNIP00000006152.1"/>
    </source>
</evidence>
<feature type="active site" description="Proton donor/acceptor" evidence="21">
    <location>
        <position position="692"/>
    </location>
</feature>
<dbReference type="GO" id="GO:0070776">
    <property type="term" value="C:MOZ/MORF histone acetyltransferase complex"/>
    <property type="evidence" value="ECO:0007669"/>
    <property type="project" value="TreeGrafter"/>
</dbReference>
<dbReference type="InParanoid" id="H3CD29"/>
<keyword evidence="11" id="KW-0862">Zinc</keyword>
<feature type="compositionally biased region" description="Low complexity" evidence="23">
    <location>
        <begin position="1245"/>
        <end position="1262"/>
    </location>
</feature>
<feature type="compositionally biased region" description="Acidic residues" evidence="23">
    <location>
        <begin position="1396"/>
        <end position="1406"/>
    </location>
</feature>
<dbReference type="InterPro" id="IPR005818">
    <property type="entry name" value="Histone_H1/H5_H15"/>
</dbReference>
<dbReference type="InterPro" id="IPR019787">
    <property type="entry name" value="Znf_PHD-finger"/>
</dbReference>
<dbReference type="PANTHER" id="PTHR10615:SF73">
    <property type="entry name" value="HISTONE ACETYLTRANSFERASE KAT6B"/>
    <property type="match status" value="1"/>
</dbReference>
<feature type="domain" description="H15" evidence="25">
    <location>
        <begin position="103"/>
        <end position="176"/>
    </location>
</feature>
<evidence type="ECO:0000256" key="14">
    <source>
        <dbReference type="ARBA" id="ARBA00022990"/>
    </source>
</evidence>
<feature type="region of interest" description="Disordered" evidence="23">
    <location>
        <begin position="1453"/>
        <end position="1499"/>
    </location>
</feature>
<dbReference type="Pfam" id="PF00628">
    <property type="entry name" value="PHD"/>
    <property type="match status" value="2"/>
</dbReference>
<dbReference type="InterPro" id="IPR001965">
    <property type="entry name" value="Znf_PHD"/>
</dbReference>
<dbReference type="FunFam" id="3.30.60.60:FF:000002">
    <property type="entry name" value="Histone acetyltransferase"/>
    <property type="match status" value="1"/>
</dbReference>
<evidence type="ECO:0000256" key="19">
    <source>
        <dbReference type="ARBA" id="ARBA00023315"/>
    </source>
</evidence>
<dbReference type="FunFam" id="1.10.10.10:FF:000123">
    <property type="entry name" value="Histone acetyltransferase"/>
    <property type="match status" value="1"/>
</dbReference>
<dbReference type="PROSITE" id="PS51726">
    <property type="entry name" value="MYST_HAT"/>
    <property type="match status" value="1"/>
</dbReference>
<feature type="compositionally biased region" description="Basic residues" evidence="23">
    <location>
        <begin position="1144"/>
        <end position="1169"/>
    </location>
</feature>
<keyword evidence="29" id="KW-1185">Reference proteome</keyword>
<comment type="subcellular location">
    <subcellularLocation>
        <location evidence="1">Nucleus</location>
    </subcellularLocation>
</comment>
<reference evidence="29" key="1">
    <citation type="journal article" date="2004" name="Nature">
        <title>Genome duplication in the teleost fish Tetraodon nigroviridis reveals the early vertebrate proto-karyotype.</title>
        <authorList>
            <person name="Jaillon O."/>
            <person name="Aury J.-M."/>
            <person name="Brunet F."/>
            <person name="Petit J.-L."/>
            <person name="Stange-Thomann N."/>
            <person name="Mauceli E."/>
            <person name="Bouneau L."/>
            <person name="Fischer C."/>
            <person name="Ozouf-Costaz C."/>
            <person name="Bernot A."/>
            <person name="Nicaud S."/>
            <person name="Jaffe D."/>
            <person name="Fisher S."/>
            <person name="Lutfalla G."/>
            <person name="Dossat C."/>
            <person name="Segurens B."/>
            <person name="Dasilva C."/>
            <person name="Salanoubat M."/>
            <person name="Levy M."/>
            <person name="Boudet N."/>
            <person name="Castellano S."/>
            <person name="Anthouard V."/>
            <person name="Jubin C."/>
            <person name="Castelli V."/>
            <person name="Katinka M."/>
            <person name="Vacherie B."/>
            <person name="Biemont C."/>
            <person name="Skalli Z."/>
            <person name="Cattolico L."/>
            <person name="Poulain J."/>
            <person name="De Berardinis V."/>
            <person name="Cruaud C."/>
            <person name="Duprat S."/>
            <person name="Brottier P."/>
            <person name="Coutanceau J.-P."/>
            <person name="Gouzy J."/>
            <person name="Parra G."/>
            <person name="Lardier G."/>
            <person name="Chapple C."/>
            <person name="McKernan K.J."/>
            <person name="McEwan P."/>
            <person name="Bosak S."/>
            <person name="Kellis M."/>
            <person name="Volff J.-N."/>
            <person name="Guigo R."/>
            <person name="Zody M.C."/>
            <person name="Mesirov J."/>
            <person name="Lindblad-Toh K."/>
            <person name="Birren B."/>
            <person name="Nusbaum C."/>
            <person name="Kahn D."/>
            <person name="Robinson-Rechavi M."/>
            <person name="Laudet V."/>
            <person name="Schachter V."/>
            <person name="Quetier F."/>
            <person name="Saurin W."/>
            <person name="Scarpelli C."/>
            <person name="Wincker P."/>
            <person name="Lander E.S."/>
            <person name="Weissenbach J."/>
            <person name="Roest Crollius H."/>
        </authorList>
    </citation>
    <scope>NUCLEOTIDE SEQUENCE [LARGE SCALE GENOMIC DNA]</scope>
</reference>
<evidence type="ECO:0000259" key="26">
    <source>
        <dbReference type="PROSITE" id="PS51726"/>
    </source>
</evidence>
<feature type="compositionally biased region" description="Low complexity" evidence="23">
    <location>
        <begin position="1372"/>
        <end position="1395"/>
    </location>
</feature>
<keyword evidence="7" id="KW-0808">Transferase</keyword>
<feature type="region of interest" description="Disordered" evidence="23">
    <location>
        <begin position="1132"/>
        <end position="1417"/>
    </location>
</feature>
<dbReference type="Gene3D" id="3.30.60.60">
    <property type="entry name" value="N-acetyl transferase-like"/>
    <property type="match status" value="1"/>
</dbReference>
<feature type="compositionally biased region" description="Polar residues" evidence="23">
    <location>
        <begin position="377"/>
        <end position="386"/>
    </location>
</feature>
<evidence type="ECO:0000256" key="13">
    <source>
        <dbReference type="ARBA" id="ARBA00022853"/>
    </source>
</evidence>
<keyword evidence="6" id="KW-0597">Phosphoprotein</keyword>
<proteinExistence type="inferred from homology"/>
<dbReference type="Pfam" id="PF17772">
    <property type="entry name" value="zf-MYST"/>
    <property type="match status" value="1"/>
</dbReference>
<organism evidence="28 29">
    <name type="scientific">Tetraodon nigroviridis</name>
    <name type="common">Spotted green pufferfish</name>
    <name type="synonym">Chelonodon nigroviridis</name>
    <dbReference type="NCBI Taxonomy" id="99883"/>
    <lineage>
        <taxon>Eukaryota</taxon>
        <taxon>Metazoa</taxon>
        <taxon>Chordata</taxon>
        <taxon>Craniata</taxon>
        <taxon>Vertebrata</taxon>
        <taxon>Euteleostomi</taxon>
        <taxon>Actinopterygii</taxon>
        <taxon>Neopterygii</taxon>
        <taxon>Teleostei</taxon>
        <taxon>Neoteleostei</taxon>
        <taxon>Acanthomorphata</taxon>
        <taxon>Eupercaria</taxon>
        <taxon>Tetraodontiformes</taxon>
        <taxon>Tetradontoidea</taxon>
        <taxon>Tetraodontidae</taxon>
        <taxon>Tetraodon</taxon>
    </lineage>
</organism>
<dbReference type="SUPFAM" id="SSF57903">
    <property type="entry name" value="FYVE/PHD zinc finger"/>
    <property type="match status" value="2"/>
</dbReference>
<keyword evidence="14" id="KW-0007">Acetylation</keyword>
<dbReference type="FunFam" id="3.30.40.10:FF:000035">
    <property type="entry name" value="Histone acetyltransferase"/>
    <property type="match status" value="1"/>
</dbReference>
<keyword evidence="8" id="KW-0479">Metal-binding</keyword>
<dbReference type="InterPro" id="IPR040706">
    <property type="entry name" value="Zf-MYST"/>
</dbReference>
<dbReference type="InterPro" id="IPR036388">
    <property type="entry name" value="WH-like_DNA-bd_sf"/>
</dbReference>
<keyword evidence="12" id="KW-0832">Ubl conjugation</keyword>
<dbReference type="SUPFAM" id="SSF46785">
    <property type="entry name" value="Winged helix' DNA-binding domain"/>
    <property type="match status" value="1"/>
</dbReference>
<evidence type="ECO:0000256" key="9">
    <source>
        <dbReference type="ARBA" id="ARBA00022737"/>
    </source>
</evidence>
<dbReference type="SUPFAM" id="SSF55729">
    <property type="entry name" value="Acyl-CoA N-acyltransferases (Nat)"/>
    <property type="match status" value="1"/>
</dbReference>
<dbReference type="Ensembl" id="ENSTNIT00000006300.1">
    <property type="protein sequence ID" value="ENSTNIP00000006152.1"/>
    <property type="gene ID" value="ENSTNIG00000013168.1"/>
</dbReference>
<keyword evidence="17" id="KW-0804">Transcription</keyword>
<dbReference type="Gene3D" id="3.40.630.30">
    <property type="match status" value="1"/>
</dbReference>
<evidence type="ECO:0000259" key="25">
    <source>
        <dbReference type="PROSITE" id="PS51504"/>
    </source>
</evidence>
<feature type="compositionally biased region" description="Low complexity" evidence="23">
    <location>
        <begin position="1477"/>
        <end position="1493"/>
    </location>
</feature>
<dbReference type="GO" id="GO:0006334">
    <property type="term" value="P:nucleosome assembly"/>
    <property type="evidence" value="ECO:0007669"/>
    <property type="project" value="InterPro"/>
</dbReference>
<protein>
    <recommendedName>
        <fullName evidence="3">histone acetyltransferase</fullName>
        <ecNumber evidence="3">2.3.1.48</ecNumber>
    </recommendedName>
</protein>
<dbReference type="GO" id="GO:0003682">
    <property type="term" value="F:chromatin binding"/>
    <property type="evidence" value="ECO:0007669"/>
    <property type="project" value="TreeGrafter"/>
</dbReference>
<evidence type="ECO:0000256" key="8">
    <source>
        <dbReference type="ARBA" id="ARBA00022723"/>
    </source>
</evidence>
<dbReference type="Pfam" id="PF01853">
    <property type="entry name" value="MOZ_SAS"/>
    <property type="match status" value="1"/>
</dbReference>
<dbReference type="Gene3D" id="3.30.40.10">
    <property type="entry name" value="Zinc/RING finger domain, C3HC4 (zinc finger)"/>
    <property type="match status" value="1"/>
</dbReference>
<evidence type="ECO:0000256" key="21">
    <source>
        <dbReference type="PIRSR" id="PIRSR602717-51"/>
    </source>
</evidence>
<evidence type="ECO:0000256" key="7">
    <source>
        <dbReference type="ARBA" id="ARBA00022679"/>
    </source>
</evidence>
<dbReference type="PROSITE" id="PS50016">
    <property type="entry name" value="ZF_PHD_2"/>
    <property type="match status" value="2"/>
</dbReference>
<evidence type="ECO:0000256" key="18">
    <source>
        <dbReference type="ARBA" id="ARBA00023242"/>
    </source>
</evidence>
<feature type="domain" description="PHD-type" evidence="24">
    <location>
        <begin position="212"/>
        <end position="271"/>
    </location>
</feature>
<keyword evidence="16" id="KW-0010">Activator</keyword>
<dbReference type="EC" id="2.3.1.48" evidence="3"/>
<feature type="domain" description="PHD-type" evidence="24">
    <location>
        <begin position="268"/>
        <end position="319"/>
    </location>
</feature>
<evidence type="ECO:0000259" key="24">
    <source>
        <dbReference type="PROSITE" id="PS50016"/>
    </source>
</evidence>
<evidence type="ECO:0000256" key="2">
    <source>
        <dbReference type="ARBA" id="ARBA00010107"/>
    </source>
</evidence>
<accession>H3CD29</accession>
<dbReference type="InterPro" id="IPR011011">
    <property type="entry name" value="Znf_FYVE_PHD"/>
</dbReference>
<feature type="domain" description="MYST-type HAT" evidence="26">
    <location>
        <begin position="516"/>
        <end position="790"/>
    </location>
</feature>
<evidence type="ECO:0000256" key="11">
    <source>
        <dbReference type="ARBA" id="ARBA00022833"/>
    </source>
</evidence>
<name>H3CD29_TETNG</name>
<dbReference type="InterPro" id="IPR036390">
    <property type="entry name" value="WH_DNA-bd_sf"/>
</dbReference>
<comment type="similarity">
    <text evidence="2">Belongs to the MYST (SAS/MOZ) family.</text>
</comment>
<evidence type="ECO:0000256" key="4">
    <source>
        <dbReference type="ARBA" id="ARBA00022491"/>
    </source>
</evidence>
<evidence type="ECO:0000256" key="22">
    <source>
        <dbReference type="PROSITE-ProRule" id="PRU00146"/>
    </source>
</evidence>
<comment type="catalytic activity">
    <reaction evidence="20">
        <text>L-lysyl-[protein] + acetyl-CoA = N(6)-acetyl-L-lysyl-[protein] + CoA + H(+)</text>
        <dbReference type="Rhea" id="RHEA:45948"/>
        <dbReference type="Rhea" id="RHEA-COMP:9752"/>
        <dbReference type="Rhea" id="RHEA-COMP:10731"/>
        <dbReference type="ChEBI" id="CHEBI:15378"/>
        <dbReference type="ChEBI" id="CHEBI:29969"/>
        <dbReference type="ChEBI" id="CHEBI:57287"/>
        <dbReference type="ChEBI" id="CHEBI:57288"/>
        <dbReference type="ChEBI" id="CHEBI:61930"/>
        <dbReference type="EC" id="2.3.1.48"/>
    </reaction>
</comment>
<dbReference type="OMA" id="AFQHQSG"/>
<evidence type="ECO:0000259" key="27">
    <source>
        <dbReference type="PROSITE" id="PS52014"/>
    </source>
</evidence>
<evidence type="ECO:0000256" key="3">
    <source>
        <dbReference type="ARBA" id="ARBA00013184"/>
    </source>
</evidence>
<dbReference type="GO" id="GO:0005634">
    <property type="term" value="C:nucleus"/>
    <property type="evidence" value="ECO:0007669"/>
    <property type="project" value="UniProtKB-SubCell"/>
</dbReference>
<sequence>MVKLANPLYTEWILEAIQKIKRQKQRPSEERICHAVATSHGLDKRTVLEQLELSVHDGSILKVTNKGSASYKDPGNPGRVGSIPLVNVSVPSKESLWNSSDLRHIDWNKILKRAIEGLDDTHGSSLKNIERYLRNQDDLSKIVDNPAFRQRLRLAAKRSVNNGRLFKNGPRYKLSHGGAEARALRCPSISSLLLSSATLLPHERDQLRVDPIPICSFCLGTKESNRDKQPEELLSCADCGSSGHPSCLKFSPELTSNVKRLRWQCIECKTCSSCRIQGKNADEMLFCDSCDRGFHMECCNPPLSRMPKGTWICQVCRPKENGKKLLHKRADQIKRRYAKPIGRPRTKLKQRMSVSSGDGSMVTVGGRGSPGRGQKISVCSTPSSGHAASVTDARDRLTVADPCCAVEATQATLTVNKKTKGLIDGLSKFFTPSPVGRRSRALSVELPAPPTRVRSNSQSHQSHFPTRLSGELRLKQEARASFAAMSREHVTDEDIKTFVHVQEIAMQKTGSQMNTDSMRCPAVIEIGKYEIQTWYSSPYPPEYSRLHKLYLCEFCLKYMRSKNILQRHTKKCGWFHPPANEIYRKNDLSVFEVDGNVSKLFCQNLCLLAKLFLDHKTLYYDVEPFLFYILTKNDEKGCHLVGYFSKEKLCQQKYNVSCIMIMPQYQRQGFGRFLIDFSYLLTRQEGQAGSPEKPLSDLGRLSYLAYWKSVILEYLYKHPDKHISVKGISRATGMCPHDIASTLQQLGMIDRQDGRIVLIRRERLIHKHMESLRANSRRNEVDPDALRWTPSTTLNAVLSEEEREAEMDVGFLFQAGSSRDMSWRVQMKAINGKKHSHCQQASNVVQNCPKSVHYIIDSTKYSMKCNPSERFPPRQAHVQSGCCFYYQEKPARFIHHDVNSDLLFSHNASCLFNYQAERLKEQASCWEKEEKEGYMSHASRQPLTKVHCKVPYRTYERRHAMSWARRVQRSPDGLCCVLRVGFMALPSCVGDNITARKAGGEAEGSQQETTGEFFMNSSSLVFQRTIVLKKRGRKRKRINSSVTTETISETTEVLNEPFDNSDDERPMPRLERTYRVGKMEMEEEEQDKMLTTPIKRRRGRPRLEKNVHKDNLDQWNEGTDCPENRVVVPQRSLESSCISGASKRPGRPRPVKRKKGWPKGVKRGPPKWRLKNERKMGFKLNLYTPPETPMEAEQHHTQNEAKGEPDQDTASADGYYNARSANLDAALERLASEPPSPADLASQKSSSPEGSPLPSSIGSPAGVPERDDSPEPPEDNQAGHESEPEETFPAKDGDHSAADAPSLDNDEEKNEQETKVKDQPDDEDAGVGKAAEPDGTAKEDDDAELSQQVSAALGNDEERPAPADSILEPEAETAVATPTPPAALAVASVAAVDSDNPVDSESEEDGAPSPCPDQLPSLCAEIDSETAQAVQSLTRESEREKVFQDCVESHEPCRSLQSYTRVPHSPQLASMDDCPQSDHSSPLSSAQSHPSQSVRSVNSPAVSILESSYTQISPDHSAISVPSLHNMETSPMMDVPSVSDHSQQVVDSGFSDLGSIESTTENYENPSSYDSTMGGSICGAGPSQNSCSYGSIPPSGLAQSSCAVSQQMAAVNPGSCGMIQQNSLSSPPHCNVKSPQGCVVVVERPPMAQCAIATNFTTTMQLADIPESGNPNLTLYERLNHQGEYGGGHYPQSSGLSLAKLQQFTNTFIEHPRSLPFNHSASHPITSYANTPSLSS</sequence>
<dbReference type="GO" id="GO:0000786">
    <property type="term" value="C:nucleosome"/>
    <property type="evidence" value="ECO:0007669"/>
    <property type="project" value="InterPro"/>
</dbReference>
<evidence type="ECO:0000256" key="6">
    <source>
        <dbReference type="ARBA" id="ARBA00022553"/>
    </source>
</evidence>
<keyword evidence="5" id="KW-1017">Isopeptide bond</keyword>
<keyword evidence="9" id="KW-0677">Repeat</keyword>
<dbReference type="GeneTree" id="ENSGT00940000157372"/>
<feature type="region of interest" description="Disordered" evidence="23">
    <location>
        <begin position="346"/>
        <end position="387"/>
    </location>
</feature>
<dbReference type="GO" id="GO:0003677">
    <property type="term" value="F:DNA binding"/>
    <property type="evidence" value="ECO:0007669"/>
    <property type="project" value="InterPro"/>
</dbReference>